<gene>
    <name evidence="4" type="ORF">BRAD3257_2337</name>
    <name evidence="3" type="ORF">JWS04_20640</name>
</gene>
<dbReference type="EMBL" id="JAGIKT010000045">
    <property type="protein sequence ID" value="MBP0113445.1"/>
    <property type="molecule type" value="Genomic_DNA"/>
</dbReference>
<feature type="signal peptide" evidence="2">
    <location>
        <begin position="1"/>
        <end position="28"/>
    </location>
</feature>
<name>A0A2U3PW91_9BRAD</name>
<sequence length="261" mass="28238">MRSTPTLRTTLSGFGTALLLAAASPAHADDPAKILKSMTDYLTSQNTLSASFDSDIEIITPELQKIQFASSGQVKLGRPDKLRVRRTGGYADVELVYDGKTLSLYGNDAKSYMQAEMAGTVDQMIGEMQAHSGLGMPGTDLLLTNAFEELMGTATDGKHIGQGVVDGVECEHLAFRTPDTDWQIWIETGAKPVPRKYVITSKTVTGAPQYTLRIRDWKTDAFAEDTFVFKPPAGATRIDINSVAMAEFDELPPGTPTGAKK</sequence>
<evidence type="ECO:0000313" key="5">
    <source>
        <dbReference type="Proteomes" id="UP000246085"/>
    </source>
</evidence>
<evidence type="ECO:0000313" key="6">
    <source>
        <dbReference type="Proteomes" id="UP000669317"/>
    </source>
</evidence>
<reference evidence="3 6" key="2">
    <citation type="submission" date="2021-03" db="EMBL/GenBank/DDBJ databases">
        <title>Genome Sequence of Bradyrhizobium vignae strain ISRA400.</title>
        <authorList>
            <person name="Tisa L.S."/>
            <person name="Svistoonoff S."/>
            <person name="Hocher V."/>
            <person name="Fall S."/>
            <person name="Zaiya A."/>
            <person name="Naing D."/>
            <person name="Niang N."/>
            <person name="Diouf A."/>
            <person name="Dasylva M.C."/>
            <person name="Toure O."/>
            <person name="Gueye M."/>
            <person name="Gully D."/>
            <person name="Tisseyre P."/>
            <person name="Simpson S."/>
            <person name="Morris K."/>
            <person name="Thomas W.K."/>
        </authorList>
    </citation>
    <scope>NUCLEOTIDE SEQUENCE [LARGE SCALE GENOMIC DNA]</scope>
    <source>
        <strain evidence="3 6">ISRA400</strain>
    </source>
</reference>
<dbReference type="RefSeq" id="WP_122406480.1">
    <property type="nucleotide sequence ID" value="NZ_JAGIKT010000045.1"/>
</dbReference>
<dbReference type="AlphaFoldDB" id="A0A2U3PW91"/>
<dbReference type="InterPro" id="IPR029046">
    <property type="entry name" value="LolA/LolB/LppX"/>
</dbReference>
<proteinExistence type="predicted"/>
<keyword evidence="1 2" id="KW-0732">Signal</keyword>
<evidence type="ECO:0000256" key="2">
    <source>
        <dbReference type="SAM" id="SignalP"/>
    </source>
</evidence>
<dbReference type="Proteomes" id="UP000669317">
    <property type="component" value="Unassembled WGS sequence"/>
</dbReference>
<organism evidence="4 5">
    <name type="scientific">Bradyrhizobium vignae</name>
    <dbReference type="NCBI Taxonomy" id="1549949"/>
    <lineage>
        <taxon>Bacteria</taxon>
        <taxon>Pseudomonadati</taxon>
        <taxon>Pseudomonadota</taxon>
        <taxon>Alphaproteobacteria</taxon>
        <taxon>Hyphomicrobiales</taxon>
        <taxon>Nitrobacteraceae</taxon>
        <taxon>Bradyrhizobium</taxon>
    </lineage>
</organism>
<keyword evidence="6" id="KW-1185">Reference proteome</keyword>
<evidence type="ECO:0000256" key="1">
    <source>
        <dbReference type="ARBA" id="ARBA00022729"/>
    </source>
</evidence>
<reference evidence="4 5" key="1">
    <citation type="submission" date="2018-03" db="EMBL/GenBank/DDBJ databases">
        <authorList>
            <person name="Gully D."/>
        </authorList>
    </citation>
    <scope>NUCLEOTIDE SEQUENCE [LARGE SCALE GENOMIC DNA]</scope>
    <source>
        <strain evidence="4">ORS3257</strain>
    </source>
</reference>
<dbReference type="InterPro" id="IPR019207">
    <property type="entry name" value="DUF2092"/>
</dbReference>
<dbReference type="SUPFAM" id="SSF89392">
    <property type="entry name" value="Prokaryotic lipoproteins and lipoprotein localization factors"/>
    <property type="match status" value="1"/>
</dbReference>
<feature type="chain" id="PRO_5015538680" evidence="2">
    <location>
        <begin position="29"/>
        <end position="261"/>
    </location>
</feature>
<protein>
    <submittedName>
        <fullName evidence="3">DUF2092 domain-containing protein</fullName>
    </submittedName>
</protein>
<dbReference type="Proteomes" id="UP000246085">
    <property type="component" value="Chromosome BRAD3257"/>
</dbReference>
<dbReference type="Gene3D" id="2.50.20.10">
    <property type="entry name" value="Lipoprotein localisation LolA/LolB/LppX"/>
    <property type="match status" value="1"/>
</dbReference>
<evidence type="ECO:0000313" key="3">
    <source>
        <dbReference type="EMBL" id="MBP0113445.1"/>
    </source>
</evidence>
<evidence type="ECO:0000313" key="4">
    <source>
        <dbReference type="EMBL" id="SPP93413.1"/>
    </source>
</evidence>
<dbReference type="PIRSF" id="PIRSF012443">
    <property type="entry name" value="UCP012443"/>
    <property type="match status" value="1"/>
</dbReference>
<dbReference type="Pfam" id="PF09865">
    <property type="entry name" value="DUF2092"/>
    <property type="match status" value="1"/>
</dbReference>
<accession>A0A2U3PW91</accession>
<dbReference type="EMBL" id="LS398110">
    <property type="protein sequence ID" value="SPP93413.1"/>
    <property type="molecule type" value="Genomic_DNA"/>
</dbReference>
<dbReference type="KEGG" id="bvz:BRAD3257_2337"/>